<evidence type="ECO:0000313" key="3">
    <source>
        <dbReference type="Proteomes" id="UP001501074"/>
    </source>
</evidence>
<keyword evidence="3" id="KW-1185">Reference proteome</keyword>
<comment type="caution">
    <text evidence="2">The sequence shown here is derived from an EMBL/GenBank/DDBJ whole genome shotgun (WGS) entry which is preliminary data.</text>
</comment>
<feature type="domain" description="DUF6924" evidence="1">
    <location>
        <begin position="18"/>
        <end position="161"/>
    </location>
</feature>
<name>A0ABP7ACC1_9ACTN</name>
<dbReference type="EMBL" id="BAAAZO010000010">
    <property type="protein sequence ID" value="GAA3629233.1"/>
    <property type="molecule type" value="Genomic_DNA"/>
</dbReference>
<protein>
    <recommendedName>
        <fullName evidence="1">DUF6924 domain-containing protein</fullName>
    </recommendedName>
</protein>
<dbReference type="RefSeq" id="WP_231484419.1">
    <property type="nucleotide sequence ID" value="NZ_BAAAZO010000010.1"/>
</dbReference>
<organism evidence="2 3">
    <name type="scientific">Kineosporia mesophila</name>
    <dbReference type="NCBI Taxonomy" id="566012"/>
    <lineage>
        <taxon>Bacteria</taxon>
        <taxon>Bacillati</taxon>
        <taxon>Actinomycetota</taxon>
        <taxon>Actinomycetes</taxon>
        <taxon>Kineosporiales</taxon>
        <taxon>Kineosporiaceae</taxon>
        <taxon>Kineosporia</taxon>
    </lineage>
</organism>
<reference evidence="3" key="1">
    <citation type="journal article" date="2019" name="Int. J. Syst. Evol. Microbiol.">
        <title>The Global Catalogue of Microorganisms (GCM) 10K type strain sequencing project: providing services to taxonomists for standard genome sequencing and annotation.</title>
        <authorList>
            <consortium name="The Broad Institute Genomics Platform"/>
            <consortium name="The Broad Institute Genome Sequencing Center for Infectious Disease"/>
            <person name="Wu L."/>
            <person name="Ma J."/>
        </authorList>
    </citation>
    <scope>NUCLEOTIDE SEQUENCE [LARGE SCALE GENOMIC DNA]</scope>
    <source>
        <strain evidence="3">JCM 16902</strain>
    </source>
</reference>
<accession>A0ABP7ACC1</accession>
<dbReference type="InterPro" id="IPR053832">
    <property type="entry name" value="DUF6924"/>
</dbReference>
<gene>
    <name evidence="2" type="ORF">GCM10022223_53480</name>
</gene>
<evidence type="ECO:0000259" key="1">
    <source>
        <dbReference type="Pfam" id="PF21962"/>
    </source>
</evidence>
<dbReference type="Proteomes" id="UP001501074">
    <property type="component" value="Unassembled WGS sequence"/>
</dbReference>
<proteinExistence type="predicted"/>
<dbReference type="Pfam" id="PF21962">
    <property type="entry name" value="DUF6924"/>
    <property type="match status" value="1"/>
</dbReference>
<evidence type="ECO:0000313" key="2">
    <source>
        <dbReference type="EMBL" id="GAA3629233.1"/>
    </source>
</evidence>
<sequence>MDRPAIDASDHSEFDAFVVVRTDFDRPQAWAAIQRELDPPMNGAAAHMPDPLLVDDPAWAGASWEEVIATLSVPSGQEGPSVVLLADSIAMTSDKHQLLAVDIRRLLDPEGGDEEDVELEDDEDWDGLETPFVGKISARQAASAAVNIALGNLNFEELIEAEV</sequence>